<accession>A0A0G1CDS7</accession>
<keyword evidence="8" id="KW-0347">Helicase</keyword>
<evidence type="ECO:0000256" key="2">
    <source>
        <dbReference type="ARBA" id="ARBA00022763"/>
    </source>
</evidence>
<dbReference type="SMART" id="SM00278">
    <property type="entry name" value="HhH1"/>
    <property type="match status" value="2"/>
</dbReference>
<evidence type="ECO:0000256" key="3">
    <source>
        <dbReference type="ARBA" id="ARBA00023125"/>
    </source>
</evidence>
<gene>
    <name evidence="6" type="primary">ruvA</name>
    <name evidence="8" type="ORF">UV11_C0013G0017</name>
</gene>
<evidence type="ECO:0000256" key="1">
    <source>
        <dbReference type="ARBA" id="ARBA00022490"/>
    </source>
</evidence>
<dbReference type="SUPFAM" id="SSF46929">
    <property type="entry name" value="DNA helicase RuvA subunit, C-terminal domain"/>
    <property type="match status" value="1"/>
</dbReference>
<name>A0A0G1CDS7_9BACT</name>
<comment type="caution">
    <text evidence="8">The sequence shown here is derived from an EMBL/GenBank/DDBJ whole genome shotgun (WGS) entry which is preliminary data.</text>
</comment>
<dbReference type="NCBIfam" id="TIGR00084">
    <property type="entry name" value="ruvA"/>
    <property type="match status" value="1"/>
</dbReference>
<comment type="function">
    <text evidence="6">The RuvA-RuvB-RuvC complex processes Holliday junction (HJ) DNA during genetic recombination and DNA repair, while the RuvA-RuvB complex plays an important role in the rescue of blocked DNA replication forks via replication fork reversal (RFR). RuvA specifically binds to HJ cruciform DNA, conferring on it an open structure. The RuvB hexamer acts as an ATP-dependent pump, pulling dsDNA into and through the RuvAB complex. HJ branch migration allows RuvC to scan DNA until it finds its consensus sequence, where it cleaves and resolves the cruciform DNA.</text>
</comment>
<evidence type="ECO:0000259" key="7">
    <source>
        <dbReference type="SMART" id="SM00278"/>
    </source>
</evidence>
<keyword evidence="8" id="KW-0067">ATP-binding</keyword>
<dbReference type="InterPro" id="IPR012340">
    <property type="entry name" value="NA-bd_OB-fold"/>
</dbReference>
<dbReference type="STRING" id="1618659.UV11_C0013G0017"/>
<dbReference type="Proteomes" id="UP000034036">
    <property type="component" value="Unassembled WGS sequence"/>
</dbReference>
<dbReference type="HAMAP" id="MF_00031">
    <property type="entry name" value="DNA_HJ_migration_RuvA"/>
    <property type="match status" value="1"/>
</dbReference>
<reference evidence="8 9" key="1">
    <citation type="journal article" date="2015" name="Nature">
        <title>rRNA introns, odd ribosomes, and small enigmatic genomes across a large radiation of phyla.</title>
        <authorList>
            <person name="Brown C.T."/>
            <person name="Hug L.A."/>
            <person name="Thomas B.C."/>
            <person name="Sharon I."/>
            <person name="Castelle C.J."/>
            <person name="Singh A."/>
            <person name="Wilkins M.J."/>
            <person name="Williams K.H."/>
            <person name="Banfield J.F."/>
        </authorList>
    </citation>
    <scope>NUCLEOTIDE SEQUENCE [LARGE SCALE GENOMIC DNA]</scope>
</reference>
<dbReference type="EMBL" id="LCDF01000013">
    <property type="protein sequence ID" value="KKS47793.1"/>
    <property type="molecule type" value="Genomic_DNA"/>
</dbReference>
<dbReference type="InterPro" id="IPR036267">
    <property type="entry name" value="RuvA_C_sf"/>
</dbReference>
<dbReference type="InterPro" id="IPR010994">
    <property type="entry name" value="RuvA_2-like"/>
</dbReference>
<dbReference type="GO" id="GO:0005737">
    <property type="term" value="C:cytoplasm"/>
    <property type="evidence" value="ECO:0007669"/>
    <property type="project" value="UniProtKB-SubCell"/>
</dbReference>
<keyword evidence="5 6" id="KW-0234">DNA repair</keyword>
<dbReference type="Pfam" id="PF14520">
    <property type="entry name" value="HHH_5"/>
    <property type="match status" value="1"/>
</dbReference>
<dbReference type="GO" id="GO:0006310">
    <property type="term" value="P:DNA recombination"/>
    <property type="evidence" value="ECO:0007669"/>
    <property type="project" value="UniProtKB-UniRule"/>
</dbReference>
<dbReference type="InterPro" id="IPR003583">
    <property type="entry name" value="Hlx-hairpin-Hlx_DNA-bd_motif"/>
</dbReference>
<dbReference type="InterPro" id="IPR000085">
    <property type="entry name" value="RuvA"/>
</dbReference>
<evidence type="ECO:0000313" key="9">
    <source>
        <dbReference type="Proteomes" id="UP000034036"/>
    </source>
</evidence>
<dbReference type="SUPFAM" id="SSF50249">
    <property type="entry name" value="Nucleic acid-binding proteins"/>
    <property type="match status" value="1"/>
</dbReference>
<proteinExistence type="inferred from homology"/>
<dbReference type="GO" id="GO:0006281">
    <property type="term" value="P:DNA repair"/>
    <property type="evidence" value="ECO:0007669"/>
    <property type="project" value="UniProtKB-UniRule"/>
</dbReference>
<keyword evidence="2 6" id="KW-0227">DNA damage</keyword>
<dbReference type="GO" id="GO:0048476">
    <property type="term" value="C:Holliday junction resolvase complex"/>
    <property type="evidence" value="ECO:0007669"/>
    <property type="project" value="UniProtKB-UniRule"/>
</dbReference>
<dbReference type="GO" id="GO:0009378">
    <property type="term" value="F:four-way junction helicase activity"/>
    <property type="evidence" value="ECO:0007669"/>
    <property type="project" value="InterPro"/>
</dbReference>
<comment type="similarity">
    <text evidence="6">Belongs to the RuvA family.</text>
</comment>
<evidence type="ECO:0000256" key="6">
    <source>
        <dbReference type="HAMAP-Rule" id="MF_00031"/>
    </source>
</evidence>
<feature type="domain" description="Helix-hairpin-helix DNA-binding motif class 1" evidence="7">
    <location>
        <begin position="72"/>
        <end position="91"/>
    </location>
</feature>
<keyword evidence="8" id="KW-0547">Nucleotide-binding</keyword>
<comment type="subunit">
    <text evidence="6">Homotetramer. Forms an RuvA(8)-RuvB(12)-Holliday junction (HJ) complex. HJ DNA is sandwiched between 2 RuvA tetramers; dsDNA enters through RuvA and exits via RuvB. An RuvB hexamer assembles on each DNA strand where it exits the tetramer. Each RuvB hexamer is contacted by two RuvA subunits (via domain III) on 2 adjacent RuvB subunits; this complex drives branch migration. In the full resolvosome a probable DNA-RuvA(4)-RuvB(12)-RuvC(2) complex forms which resolves the HJ.</text>
</comment>
<dbReference type="AlphaFoldDB" id="A0A0G1CDS7"/>
<comment type="caution">
    <text evidence="6">Lacks conserved residue(s) required for the propagation of feature annotation.</text>
</comment>
<dbReference type="GO" id="GO:0005524">
    <property type="term" value="F:ATP binding"/>
    <property type="evidence" value="ECO:0007669"/>
    <property type="project" value="InterPro"/>
</dbReference>
<feature type="domain" description="Helix-hairpin-helix DNA-binding motif class 1" evidence="7">
    <location>
        <begin position="107"/>
        <end position="126"/>
    </location>
</feature>
<sequence length="187" mass="20495">MIGYLEGEIQFRGERFIIVDVGGVGYKVFANSTTIKNLSGKSSAKIWTHLHQREDAIELYGFLENGELDLFETLIGVSGVGPRTALSVLNVAPVDTLKRAISSGELNYLTKVSGIGRKTAEKIMVELREKFGKSDLGLDLKDEKDALEALESLGYSLNEARECLKQVPEEVKGTSARVKAALKFLSK</sequence>
<evidence type="ECO:0000313" key="8">
    <source>
        <dbReference type="EMBL" id="KKS47793.1"/>
    </source>
</evidence>
<evidence type="ECO:0000256" key="5">
    <source>
        <dbReference type="ARBA" id="ARBA00023204"/>
    </source>
</evidence>
<comment type="domain">
    <text evidence="6">Has three domains with a flexible linker between the domains II and III and assumes an 'L' shape. Domain III is highly mobile and contacts RuvB.</text>
</comment>
<dbReference type="Pfam" id="PF01330">
    <property type="entry name" value="RuvA_N"/>
    <property type="match status" value="1"/>
</dbReference>
<dbReference type="InterPro" id="IPR013849">
    <property type="entry name" value="DNA_helicase_Holl-junc_RuvA_I"/>
</dbReference>
<comment type="subcellular location">
    <subcellularLocation>
        <location evidence="6">Cytoplasm</location>
    </subcellularLocation>
</comment>
<feature type="region of interest" description="Domain III" evidence="6">
    <location>
        <begin position="144"/>
        <end position="187"/>
    </location>
</feature>
<dbReference type="GO" id="GO:0009379">
    <property type="term" value="C:Holliday junction helicase complex"/>
    <property type="evidence" value="ECO:0007669"/>
    <property type="project" value="InterPro"/>
</dbReference>
<dbReference type="Gene3D" id="2.40.50.140">
    <property type="entry name" value="Nucleic acid-binding proteins"/>
    <property type="match status" value="1"/>
</dbReference>
<dbReference type="GO" id="GO:0000400">
    <property type="term" value="F:four-way junction DNA binding"/>
    <property type="evidence" value="ECO:0007669"/>
    <property type="project" value="UniProtKB-UniRule"/>
</dbReference>
<protein>
    <recommendedName>
        <fullName evidence="6">Holliday junction branch migration complex subunit RuvA</fullName>
    </recommendedName>
</protein>
<dbReference type="PATRIC" id="fig|1618659.3.peg.535"/>
<dbReference type="Gene3D" id="1.10.150.20">
    <property type="entry name" value="5' to 3' exonuclease, C-terminal subdomain"/>
    <property type="match status" value="1"/>
</dbReference>
<dbReference type="InterPro" id="IPR011114">
    <property type="entry name" value="RuvA_C"/>
</dbReference>
<dbReference type="CDD" id="cd14332">
    <property type="entry name" value="UBA_RuvA_C"/>
    <property type="match status" value="1"/>
</dbReference>
<organism evidence="8 9">
    <name type="scientific">Candidatus Giovannonibacteria bacterium GW2011_GWF2_42_19</name>
    <dbReference type="NCBI Taxonomy" id="1618659"/>
    <lineage>
        <taxon>Bacteria</taxon>
        <taxon>Candidatus Giovannoniibacteriota</taxon>
    </lineage>
</organism>
<keyword evidence="4 6" id="KW-0233">DNA recombination</keyword>
<dbReference type="SUPFAM" id="SSF47781">
    <property type="entry name" value="RuvA domain 2-like"/>
    <property type="match status" value="1"/>
</dbReference>
<dbReference type="Gene3D" id="1.10.8.10">
    <property type="entry name" value="DNA helicase RuvA subunit, C-terminal domain"/>
    <property type="match status" value="1"/>
</dbReference>
<evidence type="ECO:0000256" key="4">
    <source>
        <dbReference type="ARBA" id="ARBA00023172"/>
    </source>
</evidence>
<keyword evidence="3 6" id="KW-0238">DNA-binding</keyword>
<keyword evidence="8" id="KW-0378">Hydrolase</keyword>
<keyword evidence="1 6" id="KW-0963">Cytoplasm</keyword>
<dbReference type="Pfam" id="PF07499">
    <property type="entry name" value="RuvA_C"/>
    <property type="match status" value="1"/>
</dbReference>